<feature type="chain" id="PRO_5032752064" description="Transmembrane protein" evidence="3">
    <location>
        <begin position="30"/>
        <end position="223"/>
    </location>
</feature>
<protein>
    <recommendedName>
        <fullName evidence="6">Transmembrane protein</fullName>
    </recommendedName>
</protein>
<reference evidence="4" key="1">
    <citation type="submission" date="2021-02" db="EMBL/GenBank/DDBJ databases">
        <authorList>
            <person name="Dougan E. K."/>
            <person name="Rhodes N."/>
            <person name="Thang M."/>
            <person name="Chan C."/>
        </authorList>
    </citation>
    <scope>NUCLEOTIDE SEQUENCE</scope>
</reference>
<dbReference type="Proteomes" id="UP000626109">
    <property type="component" value="Unassembled WGS sequence"/>
</dbReference>
<feature type="region of interest" description="Disordered" evidence="1">
    <location>
        <begin position="88"/>
        <end position="112"/>
    </location>
</feature>
<feature type="transmembrane region" description="Helical" evidence="2">
    <location>
        <begin position="159"/>
        <end position="181"/>
    </location>
</feature>
<evidence type="ECO:0000256" key="2">
    <source>
        <dbReference type="SAM" id="Phobius"/>
    </source>
</evidence>
<evidence type="ECO:0000313" key="4">
    <source>
        <dbReference type="EMBL" id="CAE8645662.1"/>
    </source>
</evidence>
<proteinExistence type="predicted"/>
<dbReference type="AlphaFoldDB" id="A0A813I546"/>
<keyword evidence="2" id="KW-1133">Transmembrane helix</keyword>
<organism evidence="4 5">
    <name type="scientific">Polarella glacialis</name>
    <name type="common">Dinoflagellate</name>
    <dbReference type="NCBI Taxonomy" id="89957"/>
    <lineage>
        <taxon>Eukaryota</taxon>
        <taxon>Sar</taxon>
        <taxon>Alveolata</taxon>
        <taxon>Dinophyceae</taxon>
        <taxon>Suessiales</taxon>
        <taxon>Suessiaceae</taxon>
        <taxon>Polarella</taxon>
    </lineage>
</organism>
<feature type="non-terminal residue" evidence="4">
    <location>
        <position position="223"/>
    </location>
</feature>
<evidence type="ECO:0000256" key="3">
    <source>
        <dbReference type="SAM" id="SignalP"/>
    </source>
</evidence>
<sequence>VHCESCVYIPMTRIVALLVLFVAAQHSIAAGGNTPEHQATHETNEDATTCASSDASKKFSLERQRRGVLNDGSGRASSGTGHVLLQVTSDKTTKGTENRTKPAAKAENGSEVQPFSSFVEVGSAVPKREDRSSLAQVRSAMKRYSSRLHSKLKEDPGQAMGTMFTVMVCMFVCAVMLLACVQVDDLKPQPGPLQQHQATPVFRGAMPSNRPSVMASYIGRPSE</sequence>
<keyword evidence="2" id="KW-0472">Membrane</keyword>
<accession>A0A813I546</accession>
<keyword evidence="3" id="KW-0732">Signal</keyword>
<dbReference type="EMBL" id="CAJNNW010003698">
    <property type="protein sequence ID" value="CAE8645662.1"/>
    <property type="molecule type" value="Genomic_DNA"/>
</dbReference>
<feature type="non-terminal residue" evidence="4">
    <location>
        <position position="1"/>
    </location>
</feature>
<name>A0A813I546_POLGL</name>
<feature type="region of interest" description="Disordered" evidence="1">
    <location>
        <begin position="33"/>
        <end position="56"/>
    </location>
</feature>
<evidence type="ECO:0000313" key="5">
    <source>
        <dbReference type="Proteomes" id="UP000626109"/>
    </source>
</evidence>
<keyword evidence="2" id="KW-0812">Transmembrane</keyword>
<evidence type="ECO:0008006" key="6">
    <source>
        <dbReference type="Google" id="ProtNLM"/>
    </source>
</evidence>
<feature type="signal peptide" evidence="3">
    <location>
        <begin position="1"/>
        <end position="29"/>
    </location>
</feature>
<evidence type="ECO:0000256" key="1">
    <source>
        <dbReference type="SAM" id="MobiDB-lite"/>
    </source>
</evidence>
<gene>
    <name evidence="4" type="ORF">PGLA2088_LOCUS4102</name>
</gene>
<feature type="compositionally biased region" description="Basic and acidic residues" evidence="1">
    <location>
        <begin position="91"/>
        <end position="100"/>
    </location>
</feature>
<comment type="caution">
    <text evidence="4">The sequence shown here is derived from an EMBL/GenBank/DDBJ whole genome shotgun (WGS) entry which is preliminary data.</text>
</comment>